<dbReference type="EMBL" id="FOVL01000002">
    <property type="protein sequence ID" value="SFN33754.1"/>
    <property type="molecule type" value="Genomic_DNA"/>
</dbReference>
<dbReference type="PANTHER" id="PTHR30330">
    <property type="entry name" value="AGSS FAMILY TRANSPORTER, SODIUM-ALANINE"/>
    <property type="match status" value="1"/>
</dbReference>
<dbReference type="InterPro" id="IPR011053">
    <property type="entry name" value="Single_hybrid_motif"/>
</dbReference>
<feature type="transmembrane region" description="Helical" evidence="8">
    <location>
        <begin position="419"/>
        <end position="441"/>
    </location>
</feature>
<organism evidence="10 11">
    <name type="scientific">Salegentibacter flavus</name>
    <dbReference type="NCBI Taxonomy" id="287099"/>
    <lineage>
        <taxon>Bacteria</taxon>
        <taxon>Pseudomonadati</taxon>
        <taxon>Bacteroidota</taxon>
        <taxon>Flavobacteriia</taxon>
        <taxon>Flavobacteriales</taxon>
        <taxon>Flavobacteriaceae</taxon>
        <taxon>Salegentibacter</taxon>
    </lineage>
</organism>
<dbReference type="GO" id="GO:0005283">
    <property type="term" value="F:amino acid:sodium symporter activity"/>
    <property type="evidence" value="ECO:0007669"/>
    <property type="project" value="InterPro"/>
</dbReference>
<dbReference type="RefSeq" id="WP_093405635.1">
    <property type="nucleotide sequence ID" value="NZ_FOVL01000002.1"/>
</dbReference>
<keyword evidence="9" id="KW-0732">Signal</keyword>
<dbReference type="OrthoDB" id="9804874at2"/>
<dbReference type="Gene3D" id="1.20.1740.10">
    <property type="entry name" value="Amino acid/polyamine transporter I"/>
    <property type="match status" value="1"/>
</dbReference>
<keyword evidence="4 8" id="KW-1003">Cell membrane</keyword>
<evidence type="ECO:0000256" key="4">
    <source>
        <dbReference type="ARBA" id="ARBA00022475"/>
    </source>
</evidence>
<protein>
    <submittedName>
        <fullName evidence="10">Alanine or glycine:cation symporter, AGCS family</fullName>
    </submittedName>
</protein>
<dbReference type="Pfam" id="PF13573">
    <property type="entry name" value="SprB"/>
    <property type="match status" value="1"/>
</dbReference>
<feature type="signal peptide" evidence="9">
    <location>
        <begin position="1"/>
        <end position="19"/>
    </location>
</feature>
<dbReference type="PRINTS" id="PR00175">
    <property type="entry name" value="NAALASMPORT"/>
</dbReference>
<accession>A0A1I4Y6R5</accession>
<feature type="transmembrane region" description="Helical" evidence="8">
    <location>
        <begin position="379"/>
        <end position="399"/>
    </location>
</feature>
<feature type="transmembrane region" description="Helical" evidence="8">
    <location>
        <begin position="243"/>
        <end position="263"/>
    </location>
</feature>
<dbReference type="InterPro" id="IPR001463">
    <property type="entry name" value="Na/Ala_symport"/>
</dbReference>
<dbReference type="Pfam" id="PF01235">
    <property type="entry name" value="Na_Ala_symp"/>
    <property type="match status" value="1"/>
</dbReference>
<gene>
    <name evidence="10" type="ORF">SAMN05660413_00575</name>
</gene>
<reference evidence="10 11" key="1">
    <citation type="submission" date="2016-10" db="EMBL/GenBank/DDBJ databases">
        <authorList>
            <person name="de Groot N.N."/>
        </authorList>
    </citation>
    <scope>NUCLEOTIDE SEQUENCE [LARGE SCALE GENOMIC DNA]</scope>
    <source>
        <strain evidence="10 11">DSM 17794</strain>
    </source>
</reference>
<dbReference type="NCBIfam" id="TIGR00835">
    <property type="entry name" value="agcS"/>
    <property type="match status" value="1"/>
</dbReference>
<evidence type="ECO:0000256" key="2">
    <source>
        <dbReference type="ARBA" id="ARBA00009261"/>
    </source>
</evidence>
<feature type="transmembrane region" description="Helical" evidence="8">
    <location>
        <begin position="474"/>
        <end position="498"/>
    </location>
</feature>
<proteinExistence type="inferred from homology"/>
<dbReference type="PANTHER" id="PTHR30330:SF3">
    <property type="entry name" value="TRANSCRIPTIONAL REGULATOR, LRP FAMILY"/>
    <property type="match status" value="1"/>
</dbReference>
<name>A0A1I4Y6R5_9FLAO</name>
<evidence type="ECO:0000256" key="7">
    <source>
        <dbReference type="ARBA" id="ARBA00023136"/>
    </source>
</evidence>
<keyword evidence="11" id="KW-1185">Reference proteome</keyword>
<feature type="chain" id="PRO_5011544217" evidence="9">
    <location>
        <begin position="20"/>
        <end position="692"/>
    </location>
</feature>
<evidence type="ECO:0000256" key="8">
    <source>
        <dbReference type="RuleBase" id="RU363064"/>
    </source>
</evidence>
<sequence length="692" mass="74943">MGKYILSLFFLFSIVEVNAQELEVEAKLGNPSNVINNGFIDLDVSGGVPPYTYKWSHQETGLNSERAEGLTEGISYNIIITDSEGTSTTRSYKVEAEAITEHFNGTFVPIVESMTAILFWDPFSAIGVYDPIAYADIKNVPTPGWEAGIEERFVLKEWRVAEGEHVEEGDLIAIIASEKGPDINAYANATGQLQYKVQEGGVIYDYENTQDVIQAGAHFLASIEYDEPEMLTHPNGDPQTHNIPFIVIWLIFGAAFFTVRMGFINFRGFRHALDLAKGKYDDPNAPGSITHFQALTTAVSATVGLGNIAGVAVAVSLGGAGATFWMIVAGILGMSSKFVECTLGVKYRFINSEGRIFGGPMNYLRYGLEKRNMRGLGKFLAAFFAILGIGASFGGGNMFQANQSFEILSGQFPMLVGNGFWFGLVIAVLVGIVIIGGIQSIAKVTGKVVPFMAGVYILGALTVIIINYENIGPAFAAIYNGAFNPTALKGGIIGVLVVGFQRAAFSNEAGVGSAAIAHSAAKTNHPPSEGFVALLEPFIDTVVVCTLTALVLIFTGMHEIEGVGGVQLTSDAFASVISWFPYVLALAVFLFAFSTMISWSYYGMRSWTYLFGKSKKTELVYKVLFLVFVVVGASISLGAVLDFSDMMILAMSFPNIIGLYIMSGEVREDLREYFRKLKAGELFKKQQEAKAS</sequence>
<feature type="transmembrane region" description="Helical" evidence="8">
    <location>
        <begin position="448"/>
        <end position="468"/>
    </location>
</feature>
<evidence type="ECO:0000256" key="6">
    <source>
        <dbReference type="ARBA" id="ARBA00022989"/>
    </source>
</evidence>
<dbReference type="SUPFAM" id="SSF51230">
    <property type="entry name" value="Single hybrid motif"/>
    <property type="match status" value="1"/>
</dbReference>
<evidence type="ECO:0000313" key="10">
    <source>
        <dbReference type="EMBL" id="SFN33754.1"/>
    </source>
</evidence>
<feature type="transmembrane region" description="Helical" evidence="8">
    <location>
        <begin position="623"/>
        <end position="641"/>
    </location>
</feature>
<comment type="similarity">
    <text evidence="2 8">Belongs to the alanine or glycine:cation symporter (AGCS) (TC 2.A.25) family.</text>
</comment>
<evidence type="ECO:0000256" key="5">
    <source>
        <dbReference type="ARBA" id="ARBA00022692"/>
    </source>
</evidence>
<dbReference type="AlphaFoldDB" id="A0A1I4Y6R5"/>
<evidence type="ECO:0000256" key="9">
    <source>
        <dbReference type="SAM" id="SignalP"/>
    </source>
</evidence>
<evidence type="ECO:0000313" key="11">
    <source>
        <dbReference type="Proteomes" id="UP000199153"/>
    </source>
</evidence>
<dbReference type="STRING" id="287099.SAMN05660413_00575"/>
<keyword evidence="6 8" id="KW-1133">Transmembrane helix</keyword>
<keyword evidence="8" id="KW-0769">Symport</keyword>
<feature type="transmembrane region" description="Helical" evidence="8">
    <location>
        <begin position="647"/>
        <end position="666"/>
    </location>
</feature>
<feature type="transmembrane region" description="Helical" evidence="8">
    <location>
        <begin position="538"/>
        <end position="557"/>
    </location>
</feature>
<dbReference type="Proteomes" id="UP000199153">
    <property type="component" value="Unassembled WGS sequence"/>
</dbReference>
<dbReference type="GO" id="GO:0005886">
    <property type="term" value="C:plasma membrane"/>
    <property type="evidence" value="ECO:0007669"/>
    <property type="project" value="UniProtKB-SubCell"/>
</dbReference>
<evidence type="ECO:0000256" key="3">
    <source>
        <dbReference type="ARBA" id="ARBA00022448"/>
    </source>
</evidence>
<evidence type="ECO:0000256" key="1">
    <source>
        <dbReference type="ARBA" id="ARBA00004651"/>
    </source>
</evidence>
<keyword evidence="7 8" id="KW-0472">Membrane</keyword>
<keyword evidence="5 8" id="KW-0812">Transmembrane</keyword>
<keyword evidence="3 8" id="KW-0813">Transport</keyword>
<dbReference type="InterPro" id="IPR025667">
    <property type="entry name" value="SprB_repeat"/>
</dbReference>
<feature type="transmembrane region" description="Helical" evidence="8">
    <location>
        <begin position="577"/>
        <end position="602"/>
    </location>
</feature>
<comment type="subcellular location">
    <subcellularLocation>
        <location evidence="1 8">Cell membrane</location>
        <topology evidence="1 8">Multi-pass membrane protein</topology>
    </subcellularLocation>
</comment>